<dbReference type="EMBL" id="MJLX01000034">
    <property type="protein sequence ID" value="RLM22381.1"/>
    <property type="molecule type" value="Genomic_DNA"/>
</dbReference>
<accession>A0AAE8JMG5</accession>
<comment type="caution">
    <text evidence="2">The sequence shown here is derived from an EMBL/GenBank/DDBJ whole genome shotgun (WGS) entry which is preliminary data.</text>
</comment>
<keyword evidence="1" id="KW-0472">Membrane</keyword>
<proteinExistence type="predicted"/>
<dbReference type="AlphaFoldDB" id="A0AAE8JMG5"/>
<evidence type="ECO:0000256" key="1">
    <source>
        <dbReference type="SAM" id="Phobius"/>
    </source>
</evidence>
<name>A0AAE8JMG5_9GAMM</name>
<reference evidence="2 3" key="1">
    <citation type="submission" date="2016-09" db="EMBL/GenBank/DDBJ databases">
        <authorList>
            <person name="Doonan J."/>
            <person name="Pachebat J.A."/>
            <person name="Golyshin P.N."/>
            <person name="Denman S."/>
            <person name="Mcdonald J.E."/>
        </authorList>
    </citation>
    <scope>NUCLEOTIDE SEQUENCE [LARGE SCALE GENOMIC DNA]</scope>
    <source>
        <strain evidence="2 3">FRB141</strain>
    </source>
</reference>
<keyword evidence="1" id="KW-0812">Transmembrane</keyword>
<sequence length="73" mass="8350">MAEGSGCKKPLVKKCDDSFIINVFVNPTPLLALARMESLLWNLFTFLADNMFWLIIWTRTVNGESVALFRLNK</sequence>
<protein>
    <submittedName>
        <fullName evidence="2">Uncharacterized protein</fullName>
    </submittedName>
</protein>
<evidence type="ECO:0000313" key="3">
    <source>
        <dbReference type="Proteomes" id="UP000285972"/>
    </source>
</evidence>
<gene>
    <name evidence="2" type="ORF">BIY26_13060</name>
</gene>
<dbReference type="KEGG" id="bgj:AWC36_17345"/>
<dbReference type="Proteomes" id="UP000285972">
    <property type="component" value="Unassembled WGS sequence"/>
</dbReference>
<feature type="transmembrane region" description="Helical" evidence="1">
    <location>
        <begin position="39"/>
        <end position="57"/>
    </location>
</feature>
<keyword evidence="1" id="KW-1133">Transmembrane helix</keyword>
<organism evidence="2 3">
    <name type="scientific">Brenneria goodwinii</name>
    <dbReference type="NCBI Taxonomy" id="1109412"/>
    <lineage>
        <taxon>Bacteria</taxon>
        <taxon>Pseudomonadati</taxon>
        <taxon>Pseudomonadota</taxon>
        <taxon>Gammaproteobacteria</taxon>
        <taxon>Enterobacterales</taxon>
        <taxon>Pectobacteriaceae</taxon>
        <taxon>Brenneria</taxon>
    </lineage>
</organism>
<evidence type="ECO:0000313" key="2">
    <source>
        <dbReference type="EMBL" id="RLM22381.1"/>
    </source>
</evidence>